<sequence length="75" mass="8843">MSSSSSYCYHFKVRMPSLDNNKKSSLKFKVMIPFKARALDHPVVLLHQLCQYGREEAWIHHKGLGILRHKRYESL</sequence>
<name>A0A7T8H2U4_CALRO</name>
<accession>A0A7T8H2U4</accession>
<evidence type="ECO:0000313" key="2">
    <source>
        <dbReference type="Proteomes" id="UP000595437"/>
    </source>
</evidence>
<keyword evidence="2" id="KW-1185">Reference proteome</keyword>
<dbReference type="Proteomes" id="UP000595437">
    <property type="component" value="Chromosome 11"/>
</dbReference>
<organism evidence="1 2">
    <name type="scientific">Caligus rogercresseyi</name>
    <name type="common">Sea louse</name>
    <dbReference type="NCBI Taxonomy" id="217165"/>
    <lineage>
        <taxon>Eukaryota</taxon>
        <taxon>Metazoa</taxon>
        <taxon>Ecdysozoa</taxon>
        <taxon>Arthropoda</taxon>
        <taxon>Crustacea</taxon>
        <taxon>Multicrustacea</taxon>
        <taxon>Hexanauplia</taxon>
        <taxon>Copepoda</taxon>
        <taxon>Siphonostomatoida</taxon>
        <taxon>Caligidae</taxon>
        <taxon>Caligus</taxon>
    </lineage>
</organism>
<dbReference type="AlphaFoldDB" id="A0A7T8H2U4"/>
<feature type="non-terminal residue" evidence="1">
    <location>
        <position position="75"/>
    </location>
</feature>
<reference evidence="2" key="1">
    <citation type="submission" date="2021-01" db="EMBL/GenBank/DDBJ databases">
        <title>Caligus Genome Assembly.</title>
        <authorList>
            <person name="Gallardo-Escarate C."/>
        </authorList>
    </citation>
    <scope>NUCLEOTIDE SEQUENCE [LARGE SCALE GENOMIC DNA]</scope>
</reference>
<evidence type="ECO:0000313" key="1">
    <source>
        <dbReference type="EMBL" id="QQP42409.1"/>
    </source>
</evidence>
<gene>
    <name evidence="1" type="ORF">FKW44_017060</name>
</gene>
<protein>
    <submittedName>
        <fullName evidence="1">Uncharacterized protein</fullName>
    </submittedName>
</protein>
<proteinExistence type="predicted"/>
<dbReference type="EMBL" id="CP045900">
    <property type="protein sequence ID" value="QQP42409.1"/>
    <property type="molecule type" value="Genomic_DNA"/>
</dbReference>